<dbReference type="Proteomes" id="UP000006666">
    <property type="component" value="Chromosome"/>
</dbReference>
<proteinExistence type="predicted"/>
<keyword evidence="2" id="KW-1133">Transmembrane helix</keyword>
<sequence length="146" mass="15831">MSAPIPVVGPLGKMSRRFAAVTLFFQSFAVFFGALTARGLAHAQGDERATTYLVAGSALAVACLVTMVVLKQSWGVTLGWVLQVLTLATGFVQPAMFAVGVIFLAIWIGALYWGRRMDELTRQFEAQHGGRPDGGRLDADRRESDR</sequence>
<evidence type="ECO:0000256" key="2">
    <source>
        <dbReference type="SAM" id="Phobius"/>
    </source>
</evidence>
<feature type="transmembrane region" description="Helical" evidence="2">
    <location>
        <begin position="90"/>
        <end position="113"/>
    </location>
</feature>
<gene>
    <name evidence="3" type="ordered locus">Ksed_09170</name>
</gene>
<name>C7NFW3_KYTSD</name>
<evidence type="ECO:0008006" key="5">
    <source>
        <dbReference type="Google" id="ProtNLM"/>
    </source>
</evidence>
<feature type="transmembrane region" description="Helical" evidence="2">
    <location>
        <begin position="18"/>
        <end position="37"/>
    </location>
</feature>
<dbReference type="STRING" id="478801.Ksed_09170"/>
<dbReference type="eggNOG" id="ENOG5033BE5">
    <property type="taxonomic scope" value="Bacteria"/>
</dbReference>
<dbReference type="KEGG" id="kse:Ksed_09170"/>
<evidence type="ECO:0000313" key="3">
    <source>
        <dbReference type="EMBL" id="ACV05963.1"/>
    </source>
</evidence>
<organism evidence="3 4">
    <name type="scientific">Kytococcus sedentarius (strain ATCC 14392 / DSM 20547 / JCM 11482 / CCUG 33030 / NBRC 15357 / NCTC 11040 / CCM 314 / 541)</name>
    <name type="common">Micrococcus sedentarius</name>
    <dbReference type="NCBI Taxonomy" id="478801"/>
    <lineage>
        <taxon>Bacteria</taxon>
        <taxon>Bacillati</taxon>
        <taxon>Actinomycetota</taxon>
        <taxon>Actinomycetes</taxon>
        <taxon>Micrococcales</taxon>
        <taxon>Kytococcaceae</taxon>
        <taxon>Kytococcus</taxon>
    </lineage>
</organism>
<dbReference type="InterPro" id="IPR025327">
    <property type="entry name" value="DUF4233"/>
</dbReference>
<feature type="compositionally biased region" description="Basic and acidic residues" evidence="1">
    <location>
        <begin position="128"/>
        <end position="146"/>
    </location>
</feature>
<reference evidence="3 4" key="1">
    <citation type="journal article" date="2009" name="Stand. Genomic Sci.">
        <title>Complete genome sequence of Kytococcus sedentarius type strain (541).</title>
        <authorList>
            <person name="Sims D."/>
            <person name="Brettin T."/>
            <person name="Detter J.C."/>
            <person name="Han C."/>
            <person name="Lapidus A."/>
            <person name="Copeland A."/>
            <person name="Glavina Del Rio T."/>
            <person name="Nolan M."/>
            <person name="Chen F."/>
            <person name="Lucas S."/>
            <person name="Tice H."/>
            <person name="Cheng J.F."/>
            <person name="Bruce D."/>
            <person name="Goodwin L."/>
            <person name="Pitluck S."/>
            <person name="Ovchinnikova G."/>
            <person name="Pati A."/>
            <person name="Ivanova N."/>
            <person name="Mavrommatis K."/>
            <person name="Chen A."/>
            <person name="Palaniappan K."/>
            <person name="D'haeseleer P."/>
            <person name="Chain P."/>
            <person name="Bristow J."/>
            <person name="Eisen J.A."/>
            <person name="Markowitz V."/>
            <person name="Hugenholtz P."/>
            <person name="Schneider S."/>
            <person name="Goker M."/>
            <person name="Pukall R."/>
            <person name="Kyrpides N.C."/>
            <person name="Klenk H.P."/>
        </authorList>
    </citation>
    <scope>NUCLEOTIDE SEQUENCE [LARGE SCALE GENOMIC DNA]</scope>
    <source>
        <strain evidence="4">ATCC 14392 / DSM 20547 / JCM 11482 / CCUG 33030 / NBRC 15357 / NCTC 11040 / CCM 314 / 541</strain>
    </source>
</reference>
<dbReference type="EMBL" id="CP001686">
    <property type="protein sequence ID" value="ACV05963.1"/>
    <property type="molecule type" value="Genomic_DNA"/>
</dbReference>
<accession>C7NFW3</accession>
<dbReference type="HOGENOM" id="CLU_129305_0_0_11"/>
<keyword evidence="2" id="KW-0812">Transmembrane</keyword>
<keyword evidence="2" id="KW-0472">Membrane</keyword>
<evidence type="ECO:0000256" key="1">
    <source>
        <dbReference type="SAM" id="MobiDB-lite"/>
    </source>
</evidence>
<feature type="region of interest" description="Disordered" evidence="1">
    <location>
        <begin position="126"/>
        <end position="146"/>
    </location>
</feature>
<evidence type="ECO:0000313" key="4">
    <source>
        <dbReference type="Proteomes" id="UP000006666"/>
    </source>
</evidence>
<keyword evidence="4" id="KW-1185">Reference proteome</keyword>
<protein>
    <recommendedName>
        <fullName evidence="5">DUF4233 domain-containing protein</fullName>
    </recommendedName>
</protein>
<feature type="transmembrane region" description="Helical" evidence="2">
    <location>
        <begin position="49"/>
        <end position="70"/>
    </location>
</feature>
<dbReference type="Pfam" id="PF14017">
    <property type="entry name" value="DUF4233"/>
    <property type="match status" value="1"/>
</dbReference>
<dbReference type="RefSeq" id="WP_012802378.1">
    <property type="nucleotide sequence ID" value="NC_013169.1"/>
</dbReference>
<dbReference type="AlphaFoldDB" id="C7NFW3"/>